<dbReference type="AlphaFoldDB" id="A0A2H1WAN1"/>
<evidence type="ECO:0000313" key="1">
    <source>
        <dbReference type="EMBL" id="SOQ50118.1"/>
    </source>
</evidence>
<organism evidence="1">
    <name type="scientific">Spodoptera frugiperda</name>
    <name type="common">Fall armyworm</name>
    <dbReference type="NCBI Taxonomy" id="7108"/>
    <lineage>
        <taxon>Eukaryota</taxon>
        <taxon>Metazoa</taxon>
        <taxon>Ecdysozoa</taxon>
        <taxon>Arthropoda</taxon>
        <taxon>Hexapoda</taxon>
        <taxon>Insecta</taxon>
        <taxon>Pterygota</taxon>
        <taxon>Neoptera</taxon>
        <taxon>Endopterygota</taxon>
        <taxon>Lepidoptera</taxon>
        <taxon>Glossata</taxon>
        <taxon>Ditrysia</taxon>
        <taxon>Noctuoidea</taxon>
        <taxon>Noctuidae</taxon>
        <taxon>Amphipyrinae</taxon>
        <taxon>Spodoptera</taxon>
    </lineage>
</organism>
<accession>A0A2H1WAN1</accession>
<gene>
    <name evidence="1" type="ORF">SFRICE_020565</name>
</gene>
<proteinExistence type="predicted"/>
<dbReference type="EMBL" id="ODYU01007395">
    <property type="protein sequence ID" value="SOQ50118.1"/>
    <property type="molecule type" value="Genomic_DNA"/>
</dbReference>
<sequence length="97" mass="10903">MDTKSQSSPVVASAAGKAYKIPNRLGRGVPEVKDVYSKKCSCKRDKTIVFCRSCGYYCNGRIRLKCEMHPRVTFLLDIGECPRCHSSMFLDEYSGNL</sequence>
<protein>
    <submittedName>
        <fullName evidence="1">SFRICE_020565</fullName>
    </submittedName>
</protein>
<name>A0A2H1WAN1_SPOFR</name>
<reference evidence="1" key="1">
    <citation type="submission" date="2016-07" db="EMBL/GenBank/DDBJ databases">
        <authorList>
            <person name="Bretaudeau A."/>
        </authorList>
    </citation>
    <scope>NUCLEOTIDE SEQUENCE</scope>
    <source>
        <strain evidence="1">Rice</strain>
        <tissue evidence="1">Whole body</tissue>
    </source>
</reference>